<accession>A0ABP1RIB7</accession>
<dbReference type="PRINTS" id="PR00463">
    <property type="entry name" value="EP450I"/>
</dbReference>
<keyword evidence="12 14" id="KW-0472">Membrane</keyword>
<evidence type="ECO:0000313" key="16">
    <source>
        <dbReference type="Proteomes" id="UP001642540"/>
    </source>
</evidence>
<evidence type="ECO:0000256" key="9">
    <source>
        <dbReference type="ARBA" id="ARBA00023002"/>
    </source>
</evidence>
<evidence type="ECO:0000256" key="2">
    <source>
        <dbReference type="ARBA" id="ARBA00004524"/>
    </source>
</evidence>
<comment type="caution">
    <text evidence="15">The sequence shown here is derived from an EMBL/GenBank/DDBJ whole genome shotgun (WGS) entry which is preliminary data.</text>
</comment>
<dbReference type="InterPro" id="IPR036396">
    <property type="entry name" value="Cyt_P450_sf"/>
</dbReference>
<protein>
    <recommendedName>
        <fullName evidence="17">Cytochrome P450</fullName>
    </recommendedName>
</protein>
<dbReference type="PROSITE" id="PS00086">
    <property type="entry name" value="CYTOCHROME_P450"/>
    <property type="match status" value="1"/>
</dbReference>
<evidence type="ECO:0000256" key="1">
    <source>
        <dbReference type="ARBA" id="ARBA00001971"/>
    </source>
</evidence>
<dbReference type="Pfam" id="PF00067">
    <property type="entry name" value="p450"/>
    <property type="match status" value="1"/>
</dbReference>
<evidence type="ECO:0000256" key="13">
    <source>
        <dbReference type="RuleBase" id="RU000461"/>
    </source>
</evidence>
<dbReference type="PANTHER" id="PTHR24291:SF189">
    <property type="entry name" value="CYTOCHROME P450 4C3-RELATED"/>
    <property type="match status" value="1"/>
</dbReference>
<proteinExistence type="inferred from homology"/>
<dbReference type="InterPro" id="IPR017972">
    <property type="entry name" value="Cyt_P450_CS"/>
</dbReference>
<comment type="subcellular location">
    <subcellularLocation>
        <location evidence="3">Endoplasmic reticulum membrane</location>
    </subcellularLocation>
    <subcellularLocation>
        <location evidence="2">Microsome membrane</location>
    </subcellularLocation>
</comment>
<feature type="transmembrane region" description="Helical" evidence="14">
    <location>
        <begin position="6"/>
        <end position="29"/>
    </location>
</feature>
<dbReference type="Gene3D" id="1.10.630.10">
    <property type="entry name" value="Cytochrome P450"/>
    <property type="match status" value="2"/>
</dbReference>
<dbReference type="PANTHER" id="PTHR24291">
    <property type="entry name" value="CYTOCHROME P450 FAMILY 4"/>
    <property type="match status" value="1"/>
</dbReference>
<keyword evidence="11 13" id="KW-0503">Monooxygenase</keyword>
<evidence type="ECO:0000256" key="4">
    <source>
        <dbReference type="ARBA" id="ARBA00010617"/>
    </source>
</evidence>
<keyword evidence="14" id="KW-0812">Transmembrane</keyword>
<reference evidence="15 16" key="1">
    <citation type="submission" date="2024-08" db="EMBL/GenBank/DDBJ databases">
        <authorList>
            <person name="Cucini C."/>
            <person name="Frati F."/>
        </authorList>
    </citation>
    <scope>NUCLEOTIDE SEQUENCE [LARGE SCALE GENOMIC DNA]</scope>
</reference>
<dbReference type="InterPro" id="IPR001128">
    <property type="entry name" value="Cyt_P450"/>
</dbReference>
<evidence type="ECO:0000256" key="11">
    <source>
        <dbReference type="ARBA" id="ARBA00023033"/>
    </source>
</evidence>
<gene>
    <name evidence="15" type="ORF">ODALV1_LOCUS22500</name>
</gene>
<comment type="cofactor">
    <cofactor evidence="1">
        <name>heme</name>
        <dbReference type="ChEBI" id="CHEBI:30413"/>
    </cofactor>
</comment>
<keyword evidence="8" id="KW-0492">Microsome</keyword>
<name>A0ABP1RIB7_9HEXA</name>
<sequence length="453" mass="52771">MNFMDVITLRLIFFVWICTFLYIVTTSIFKRIQENKHNTESWGQAMGLNALPGPRKYPIIGNAFQLPVPKYIMKTLFDWCRKYGPCFRITVFGIECVVISKPSMAQELEWIFEAEKGRCQTISKLLGRYALQSIVDSVVSIPDCYNDTDVDNFLSNFKRYTEITSYRILHPWLAVRFIWRFHPLSTQLNSAIAGLNKFAQTIIHMHIRKTNDKKNEVEQVENRSIISQMLNVNSSFKEIQTEVTTMLFAHESNTLSLLYFLLMLALHPEHQERCREEVDALFNEAQDHPDKVITFDDMSRLKYLERCLLESLRLLPPVFLFGRKLESPPRLENDVTLPIGTNVYVSPLVMHQDANSFPNPGIFNPDRFLPEECKKRHQYAYLPFSGGPRICLGMKSAILSIKILVAKILHSFEIFSEEKMENLRFQFTLTMSPEKEPTFVFIPRKNQQLNMNI</sequence>
<keyword evidence="6 13" id="KW-0479">Metal-binding</keyword>
<keyword evidence="5 13" id="KW-0349">Heme</keyword>
<keyword evidence="10 13" id="KW-0408">Iron</keyword>
<comment type="similarity">
    <text evidence="4 13">Belongs to the cytochrome P450 family.</text>
</comment>
<dbReference type="EMBL" id="CAXLJM020000075">
    <property type="protein sequence ID" value="CAL8128732.1"/>
    <property type="molecule type" value="Genomic_DNA"/>
</dbReference>
<evidence type="ECO:0000313" key="15">
    <source>
        <dbReference type="EMBL" id="CAL8128732.1"/>
    </source>
</evidence>
<keyword evidence="16" id="KW-1185">Reference proteome</keyword>
<evidence type="ECO:0000256" key="10">
    <source>
        <dbReference type="ARBA" id="ARBA00023004"/>
    </source>
</evidence>
<dbReference type="SUPFAM" id="SSF48264">
    <property type="entry name" value="Cytochrome P450"/>
    <property type="match status" value="1"/>
</dbReference>
<dbReference type="InterPro" id="IPR002401">
    <property type="entry name" value="Cyt_P450_E_grp-I"/>
</dbReference>
<evidence type="ECO:0000256" key="7">
    <source>
        <dbReference type="ARBA" id="ARBA00022824"/>
    </source>
</evidence>
<organism evidence="15 16">
    <name type="scientific">Orchesella dallaii</name>
    <dbReference type="NCBI Taxonomy" id="48710"/>
    <lineage>
        <taxon>Eukaryota</taxon>
        <taxon>Metazoa</taxon>
        <taxon>Ecdysozoa</taxon>
        <taxon>Arthropoda</taxon>
        <taxon>Hexapoda</taxon>
        <taxon>Collembola</taxon>
        <taxon>Entomobryomorpha</taxon>
        <taxon>Entomobryoidea</taxon>
        <taxon>Orchesellidae</taxon>
        <taxon>Orchesellinae</taxon>
        <taxon>Orchesella</taxon>
    </lineage>
</organism>
<evidence type="ECO:0000256" key="14">
    <source>
        <dbReference type="SAM" id="Phobius"/>
    </source>
</evidence>
<evidence type="ECO:0000256" key="3">
    <source>
        <dbReference type="ARBA" id="ARBA00004586"/>
    </source>
</evidence>
<keyword evidence="7" id="KW-0256">Endoplasmic reticulum</keyword>
<evidence type="ECO:0008006" key="17">
    <source>
        <dbReference type="Google" id="ProtNLM"/>
    </source>
</evidence>
<evidence type="ECO:0000256" key="5">
    <source>
        <dbReference type="ARBA" id="ARBA00022617"/>
    </source>
</evidence>
<evidence type="ECO:0000256" key="12">
    <source>
        <dbReference type="ARBA" id="ARBA00023136"/>
    </source>
</evidence>
<evidence type="ECO:0000256" key="8">
    <source>
        <dbReference type="ARBA" id="ARBA00022848"/>
    </source>
</evidence>
<dbReference type="InterPro" id="IPR050196">
    <property type="entry name" value="Cytochrome_P450_Monoox"/>
</dbReference>
<evidence type="ECO:0000256" key="6">
    <source>
        <dbReference type="ARBA" id="ARBA00022723"/>
    </source>
</evidence>
<dbReference type="Proteomes" id="UP001642540">
    <property type="component" value="Unassembled WGS sequence"/>
</dbReference>
<keyword evidence="9 13" id="KW-0560">Oxidoreductase</keyword>
<keyword evidence="14" id="KW-1133">Transmembrane helix</keyword>